<accession>A0A8J7SPW3</accession>
<evidence type="ECO:0000313" key="2">
    <source>
        <dbReference type="EMBL" id="MBP5858606.1"/>
    </source>
</evidence>
<dbReference type="Gene3D" id="3.40.50.720">
    <property type="entry name" value="NAD(P)-binding Rossmann-like Domain"/>
    <property type="match status" value="1"/>
</dbReference>
<dbReference type="RefSeq" id="WP_210683196.1">
    <property type="nucleotide sequence ID" value="NZ_JAGMWN010000009.1"/>
</dbReference>
<reference evidence="2" key="1">
    <citation type="submission" date="2021-04" db="EMBL/GenBank/DDBJ databases">
        <authorList>
            <person name="Zhang D.-C."/>
        </authorList>
    </citation>
    <scope>NUCLEOTIDE SEQUENCE</scope>
    <source>
        <strain evidence="2">CGMCC 1.15697</strain>
    </source>
</reference>
<dbReference type="SUPFAM" id="SSF51735">
    <property type="entry name" value="NAD(P)-binding Rossmann-fold domains"/>
    <property type="match status" value="1"/>
</dbReference>
<dbReference type="PRINTS" id="PR00081">
    <property type="entry name" value="GDHRDH"/>
</dbReference>
<dbReference type="InterPro" id="IPR002347">
    <property type="entry name" value="SDR_fam"/>
</dbReference>
<keyword evidence="3" id="KW-1185">Reference proteome</keyword>
<comment type="similarity">
    <text evidence="1">Belongs to the short-chain dehydrogenases/reductases (SDR) family.</text>
</comment>
<protein>
    <submittedName>
        <fullName evidence="2">SDR family oxidoreductase</fullName>
    </submittedName>
</protein>
<dbReference type="EMBL" id="JAGMWN010000009">
    <property type="protein sequence ID" value="MBP5858606.1"/>
    <property type="molecule type" value="Genomic_DNA"/>
</dbReference>
<evidence type="ECO:0000313" key="3">
    <source>
        <dbReference type="Proteomes" id="UP000672602"/>
    </source>
</evidence>
<dbReference type="CDD" id="cd05233">
    <property type="entry name" value="SDR_c"/>
    <property type="match status" value="1"/>
</dbReference>
<sequence length="255" mass="26291">MSSPYAVSFEGHAALIAGGGGGMGLAIANALIAAGAHVAILDLKPRPDDLAAGPGRALHRQGDASDETVVRAVVEEAEGTFGRLDHLVNTTGVLWFDRDKSCLEMDMDVWDQVLRINLKSFALTARHAAPAMKRAGGGSMVHIASVDAMRGDDRPQDAYGASKAAVVRLSKSLAIQLAKDGIRSNCILPGAIMTPMQARWDGDADTQAAVAGAVPLGRIGRADDVASAALFLLSAESGYITGIDLPVDGGVLAAP</sequence>
<dbReference type="PROSITE" id="PS00061">
    <property type="entry name" value="ADH_SHORT"/>
    <property type="match status" value="1"/>
</dbReference>
<organism evidence="2 3">
    <name type="scientific">Marivibrio halodurans</name>
    <dbReference type="NCBI Taxonomy" id="2039722"/>
    <lineage>
        <taxon>Bacteria</taxon>
        <taxon>Pseudomonadati</taxon>
        <taxon>Pseudomonadota</taxon>
        <taxon>Alphaproteobacteria</taxon>
        <taxon>Rhodospirillales</taxon>
        <taxon>Rhodospirillaceae</taxon>
        <taxon>Marivibrio</taxon>
    </lineage>
</organism>
<dbReference type="InterPro" id="IPR020904">
    <property type="entry name" value="Sc_DH/Rdtase_CS"/>
</dbReference>
<dbReference type="PRINTS" id="PR00080">
    <property type="entry name" value="SDRFAMILY"/>
</dbReference>
<dbReference type="FunFam" id="3.40.50.720:FF:000084">
    <property type="entry name" value="Short-chain dehydrogenase reductase"/>
    <property type="match status" value="1"/>
</dbReference>
<name>A0A8J7SPW3_9PROT</name>
<dbReference type="Pfam" id="PF13561">
    <property type="entry name" value="adh_short_C2"/>
    <property type="match status" value="1"/>
</dbReference>
<dbReference type="InterPro" id="IPR036291">
    <property type="entry name" value="NAD(P)-bd_dom_sf"/>
</dbReference>
<gene>
    <name evidence="2" type="ORF">KAJ83_16415</name>
</gene>
<dbReference type="AlphaFoldDB" id="A0A8J7SPW3"/>
<dbReference type="GO" id="GO:0016616">
    <property type="term" value="F:oxidoreductase activity, acting on the CH-OH group of donors, NAD or NADP as acceptor"/>
    <property type="evidence" value="ECO:0007669"/>
    <property type="project" value="TreeGrafter"/>
</dbReference>
<comment type="caution">
    <text evidence="2">The sequence shown here is derived from an EMBL/GenBank/DDBJ whole genome shotgun (WGS) entry which is preliminary data.</text>
</comment>
<evidence type="ECO:0000256" key="1">
    <source>
        <dbReference type="ARBA" id="ARBA00006484"/>
    </source>
</evidence>
<proteinExistence type="inferred from homology"/>
<dbReference type="Proteomes" id="UP000672602">
    <property type="component" value="Unassembled WGS sequence"/>
</dbReference>
<dbReference type="PANTHER" id="PTHR42760">
    <property type="entry name" value="SHORT-CHAIN DEHYDROGENASES/REDUCTASES FAMILY MEMBER"/>
    <property type="match status" value="1"/>
</dbReference>